<protein>
    <recommendedName>
        <fullName evidence="3">Chitin-binding type-2 domain-containing protein</fullName>
    </recommendedName>
</protein>
<evidence type="ECO:0000256" key="2">
    <source>
        <dbReference type="SAM" id="Phobius"/>
    </source>
</evidence>
<evidence type="ECO:0000313" key="4">
    <source>
        <dbReference type="EMBL" id="MBY23253.1"/>
    </source>
</evidence>
<dbReference type="AlphaFoldDB" id="A0A2S2P1B6"/>
<keyword evidence="2" id="KW-0812">Transmembrane</keyword>
<keyword evidence="2" id="KW-1133">Transmembrane helix</keyword>
<evidence type="ECO:0000259" key="3">
    <source>
        <dbReference type="PROSITE" id="PS50940"/>
    </source>
</evidence>
<name>A0A2S2P1B6_SCHGA</name>
<dbReference type="EMBL" id="GGMR01010634">
    <property type="protein sequence ID" value="MBY23253.1"/>
    <property type="molecule type" value="Transcribed_RNA"/>
</dbReference>
<dbReference type="SUPFAM" id="SSF57625">
    <property type="entry name" value="Invertebrate chitin-binding proteins"/>
    <property type="match status" value="1"/>
</dbReference>
<dbReference type="InterPro" id="IPR002557">
    <property type="entry name" value="Chitin-bd_dom"/>
</dbReference>
<keyword evidence="2" id="KW-0472">Membrane</keyword>
<dbReference type="GO" id="GO:0005576">
    <property type="term" value="C:extracellular region"/>
    <property type="evidence" value="ECO:0007669"/>
    <property type="project" value="InterPro"/>
</dbReference>
<organism evidence="4">
    <name type="scientific">Schizaphis graminum</name>
    <name type="common">Green bug aphid</name>
    <dbReference type="NCBI Taxonomy" id="13262"/>
    <lineage>
        <taxon>Eukaryota</taxon>
        <taxon>Metazoa</taxon>
        <taxon>Ecdysozoa</taxon>
        <taxon>Arthropoda</taxon>
        <taxon>Hexapoda</taxon>
        <taxon>Insecta</taxon>
        <taxon>Pterygota</taxon>
        <taxon>Neoptera</taxon>
        <taxon>Paraneoptera</taxon>
        <taxon>Hemiptera</taxon>
        <taxon>Sternorrhyncha</taxon>
        <taxon>Aphidomorpha</taxon>
        <taxon>Aphidoidea</taxon>
        <taxon>Aphididae</taxon>
        <taxon>Aphidini</taxon>
        <taxon>Schizaphis</taxon>
    </lineage>
</organism>
<dbReference type="PROSITE" id="PS50940">
    <property type="entry name" value="CHIT_BIND_II"/>
    <property type="match status" value="1"/>
</dbReference>
<dbReference type="Pfam" id="PF01607">
    <property type="entry name" value="CBM_14"/>
    <property type="match status" value="1"/>
</dbReference>
<sequence length="200" mass="22865">MYFSHFFNIVLLCSMLSVIFIPNIGGSEDGKKSKSARALETRNAGGDDDADGLNQRDNLENDDEETTKVPPGFLSPSVREYLELGRSIPGKPGTDYPVLAVVPYTDFYCDDQPYPGFFADVDTRCQAWHYCDIDGRQASFLCPNGTQFSQAVFVCDWWFNVRCDLSKELYHINERLYRTTPRPDRPHRVLTKELLDQIFL</sequence>
<dbReference type="Gene3D" id="2.170.140.10">
    <property type="entry name" value="Chitin binding domain"/>
    <property type="match status" value="1"/>
</dbReference>
<feature type="domain" description="Chitin-binding type-2" evidence="3">
    <location>
        <begin position="106"/>
        <end position="165"/>
    </location>
</feature>
<dbReference type="InterPro" id="IPR052976">
    <property type="entry name" value="Scoloptoxin-like"/>
</dbReference>
<evidence type="ECO:0000256" key="1">
    <source>
        <dbReference type="SAM" id="MobiDB-lite"/>
    </source>
</evidence>
<dbReference type="PANTHER" id="PTHR22933:SF18">
    <property type="match status" value="1"/>
</dbReference>
<reference evidence="4" key="1">
    <citation type="submission" date="2018-04" db="EMBL/GenBank/DDBJ databases">
        <title>Transcriptome of Schizaphis graminum biotype I.</title>
        <authorList>
            <person name="Scully E.D."/>
            <person name="Geib S.M."/>
            <person name="Palmer N.A."/>
            <person name="Koch K."/>
            <person name="Bradshaw J."/>
            <person name="Heng-Moss T."/>
            <person name="Sarath G."/>
        </authorList>
    </citation>
    <scope>NUCLEOTIDE SEQUENCE</scope>
</reference>
<dbReference type="GO" id="GO:0008061">
    <property type="term" value="F:chitin binding"/>
    <property type="evidence" value="ECO:0007669"/>
    <property type="project" value="InterPro"/>
</dbReference>
<gene>
    <name evidence="4" type="ORF">g.17768</name>
</gene>
<feature type="region of interest" description="Disordered" evidence="1">
    <location>
        <begin position="28"/>
        <end position="73"/>
    </location>
</feature>
<dbReference type="InterPro" id="IPR036508">
    <property type="entry name" value="Chitin-bd_dom_sf"/>
</dbReference>
<dbReference type="PANTHER" id="PTHR22933">
    <property type="entry name" value="FI18007P1-RELATED"/>
    <property type="match status" value="1"/>
</dbReference>
<feature type="compositionally biased region" description="Basic and acidic residues" evidence="1">
    <location>
        <begin position="28"/>
        <end position="40"/>
    </location>
</feature>
<feature type="transmembrane region" description="Helical" evidence="2">
    <location>
        <begin position="6"/>
        <end position="25"/>
    </location>
</feature>
<proteinExistence type="predicted"/>
<accession>A0A2S2P1B6</accession>